<sequence>MQVGETIPPCPWGGRLSPDVTRLGNPLESVVEYKNLYSNHTMPSYIKKVAIVGASGNMGKHTITELLETNTQITALTRQGSNLSVPNGVSIKEVDYDDISSITTALEGQDFLMITLSVITPPGVHSNLVQAAAKAGIKYIMPNAYGFDFHNKALISDIDVASRFSEYSSEIEGLGMSHFSLVCSFWYEWSLGIGVLYGIDTKEKKATFFDDGNTRINTSTWQQCGRAVAKILSLPIDGEGETLESWKNKSFYISSFRVNQREMLNSVHRVMGTEDKDWEISYQPTKERYTQAVEDMKTGDRNAFAKAMYARVFFPDGSGDYETRRGLDNEILDLPTEELDEATKATVDLVESGWNPFGQ</sequence>
<keyword evidence="3" id="KW-0560">Oxidoreductase</keyword>
<dbReference type="EMBL" id="QZAS01000002">
    <property type="protein sequence ID" value="THX17392.1"/>
    <property type="molecule type" value="Genomic_DNA"/>
</dbReference>
<dbReference type="Gene3D" id="3.40.50.720">
    <property type="entry name" value="NAD(P)-binding Rossmann-like Domain"/>
    <property type="match status" value="1"/>
</dbReference>
<reference evidence="5" key="1">
    <citation type="submission" date="2018-10" db="EMBL/GenBank/DDBJ databases">
        <title>Fifty Aureobasidium pullulans genomes reveal a recombining polyextremotolerant generalist.</title>
        <authorList>
            <person name="Gostincar C."/>
            <person name="Turk M."/>
            <person name="Zajc J."/>
            <person name="Gunde-Cimerman N."/>
        </authorList>
    </citation>
    <scope>NUCLEOTIDE SEQUENCE [LARGE SCALE GENOMIC DNA]</scope>
    <source>
        <strain evidence="5">EXF-10085</strain>
    </source>
</reference>
<dbReference type="InterPro" id="IPR045312">
    <property type="entry name" value="PCBER-like"/>
</dbReference>
<dbReference type="PANTHER" id="PTHR47706:SF7">
    <property type="entry name" value="CIPA-LIKE, PUTATIVE (AFU_ORTHOLOGUE AFUA_1G01630)-RELATED"/>
    <property type="match status" value="1"/>
</dbReference>
<dbReference type="AlphaFoldDB" id="A0A4S9DAP2"/>
<proteinExistence type="inferred from homology"/>
<dbReference type="InterPro" id="IPR036291">
    <property type="entry name" value="NAD(P)-bd_dom_sf"/>
</dbReference>
<evidence type="ECO:0000259" key="4">
    <source>
        <dbReference type="Pfam" id="PF13460"/>
    </source>
</evidence>
<comment type="caution">
    <text evidence="5">The sequence shown here is derived from an EMBL/GenBank/DDBJ whole genome shotgun (WGS) entry which is preliminary data.</text>
</comment>
<evidence type="ECO:0000256" key="1">
    <source>
        <dbReference type="ARBA" id="ARBA00005725"/>
    </source>
</evidence>
<gene>
    <name evidence="5" type="ORF">D6D13_00710</name>
</gene>
<protein>
    <submittedName>
        <fullName evidence="5">NAD(P)-binding protein</fullName>
    </submittedName>
</protein>
<dbReference type="PANTHER" id="PTHR47706">
    <property type="entry name" value="NMRA-LIKE FAMILY PROTEIN"/>
    <property type="match status" value="1"/>
</dbReference>
<evidence type="ECO:0000256" key="3">
    <source>
        <dbReference type="ARBA" id="ARBA00023002"/>
    </source>
</evidence>
<name>A0A4S9DAP2_AURPU</name>
<keyword evidence="2" id="KW-0521">NADP</keyword>
<dbReference type="Pfam" id="PF13460">
    <property type="entry name" value="NAD_binding_10"/>
    <property type="match status" value="1"/>
</dbReference>
<dbReference type="GO" id="GO:0016491">
    <property type="term" value="F:oxidoreductase activity"/>
    <property type="evidence" value="ECO:0007669"/>
    <property type="project" value="UniProtKB-KW"/>
</dbReference>
<comment type="similarity">
    <text evidence="1">Belongs to the NmrA-type oxidoreductase family. Isoflavone reductase subfamily.</text>
</comment>
<dbReference type="InterPro" id="IPR016040">
    <property type="entry name" value="NAD(P)-bd_dom"/>
</dbReference>
<feature type="domain" description="NAD(P)-binding" evidence="4">
    <location>
        <begin position="53"/>
        <end position="148"/>
    </location>
</feature>
<evidence type="ECO:0000256" key="2">
    <source>
        <dbReference type="ARBA" id="ARBA00022857"/>
    </source>
</evidence>
<organism evidence="5">
    <name type="scientific">Aureobasidium pullulans</name>
    <name type="common">Black yeast</name>
    <name type="synonym">Pullularia pullulans</name>
    <dbReference type="NCBI Taxonomy" id="5580"/>
    <lineage>
        <taxon>Eukaryota</taxon>
        <taxon>Fungi</taxon>
        <taxon>Dikarya</taxon>
        <taxon>Ascomycota</taxon>
        <taxon>Pezizomycotina</taxon>
        <taxon>Dothideomycetes</taxon>
        <taxon>Dothideomycetidae</taxon>
        <taxon>Dothideales</taxon>
        <taxon>Saccotheciaceae</taxon>
        <taxon>Aureobasidium</taxon>
    </lineage>
</organism>
<dbReference type="Gene3D" id="3.90.25.10">
    <property type="entry name" value="UDP-galactose 4-epimerase, domain 1"/>
    <property type="match status" value="1"/>
</dbReference>
<dbReference type="SUPFAM" id="SSF51735">
    <property type="entry name" value="NAD(P)-binding Rossmann-fold domains"/>
    <property type="match status" value="1"/>
</dbReference>
<dbReference type="CDD" id="cd05259">
    <property type="entry name" value="PCBER_SDR_a"/>
    <property type="match status" value="1"/>
</dbReference>
<evidence type="ECO:0000313" key="5">
    <source>
        <dbReference type="EMBL" id="THX17392.1"/>
    </source>
</evidence>
<accession>A0A4S9DAP2</accession>
<dbReference type="InterPro" id="IPR051609">
    <property type="entry name" value="NmrA/Isoflavone_reductase-like"/>
</dbReference>